<sequence length="377" mass="42781">MGKAKEIGGFVRATLDKLPDIRADLVRLDDDWQEWGFPELIESLRKRWNRNPISSRDQMPSTPDPSIHSPPNRGLPTRDSGIQNPSYRHSRNRYPPEKNPAYQTKDEIAKAVRVCVYCNGEDHRSTECGKFPSMSQCRRILSDKKLCFNYTGTRHQAQDCRSKNACQRCGSRHHTSICDRLPSNNQMMLVTDDRESSVIYPSSGGNRWHQELVAGSSYVSAALVERLSKRPTHVEHKQIEMMLCSTIQKVRSYTVKVGSVDGKFEMTTKVNKVDKGVLLTVTNPHYEELISKYPHLKGVVVEDNDKKSELPIHLILGASEYSRIKTETKPRICKPSAPIAELITLEWAMMSSDKEPSLSNVYLTKSSAADYEQLSKL</sequence>
<feature type="region of interest" description="Disordered" evidence="1">
    <location>
        <begin position="52"/>
        <end position="100"/>
    </location>
</feature>
<gene>
    <name evidence="2" type="ORF">P5673_019089</name>
</gene>
<organism evidence="2 3">
    <name type="scientific">Acropora cervicornis</name>
    <name type="common">Staghorn coral</name>
    <dbReference type="NCBI Taxonomy" id="6130"/>
    <lineage>
        <taxon>Eukaryota</taxon>
        <taxon>Metazoa</taxon>
        <taxon>Cnidaria</taxon>
        <taxon>Anthozoa</taxon>
        <taxon>Hexacorallia</taxon>
        <taxon>Scleractinia</taxon>
        <taxon>Astrocoeniina</taxon>
        <taxon>Acroporidae</taxon>
        <taxon>Acropora</taxon>
    </lineage>
</organism>
<dbReference type="EMBL" id="JARQWQ010000044">
    <property type="protein sequence ID" value="KAK2558389.1"/>
    <property type="molecule type" value="Genomic_DNA"/>
</dbReference>
<evidence type="ECO:0000313" key="2">
    <source>
        <dbReference type="EMBL" id="KAK2558389.1"/>
    </source>
</evidence>
<dbReference type="AlphaFoldDB" id="A0AAD9QBQ1"/>
<dbReference type="Proteomes" id="UP001249851">
    <property type="component" value="Unassembled WGS sequence"/>
</dbReference>
<keyword evidence="3" id="KW-1185">Reference proteome</keyword>
<protein>
    <submittedName>
        <fullName evidence="2">Uncharacterized protein</fullName>
    </submittedName>
</protein>
<reference evidence="2" key="2">
    <citation type="journal article" date="2023" name="Science">
        <title>Genomic signatures of disease resistance in endangered staghorn corals.</title>
        <authorList>
            <person name="Vollmer S.V."/>
            <person name="Selwyn J.D."/>
            <person name="Despard B.A."/>
            <person name="Roesel C.L."/>
        </authorList>
    </citation>
    <scope>NUCLEOTIDE SEQUENCE</scope>
    <source>
        <strain evidence="2">K2</strain>
    </source>
</reference>
<evidence type="ECO:0000256" key="1">
    <source>
        <dbReference type="SAM" id="MobiDB-lite"/>
    </source>
</evidence>
<feature type="compositionally biased region" description="Polar residues" evidence="1">
    <location>
        <begin position="52"/>
        <end position="61"/>
    </location>
</feature>
<comment type="caution">
    <text evidence="2">The sequence shown here is derived from an EMBL/GenBank/DDBJ whole genome shotgun (WGS) entry which is preliminary data.</text>
</comment>
<name>A0AAD9QBQ1_ACRCE</name>
<reference evidence="2" key="1">
    <citation type="journal article" date="2023" name="G3 (Bethesda)">
        <title>Whole genome assembly and annotation of the endangered Caribbean coral Acropora cervicornis.</title>
        <authorList>
            <person name="Selwyn J.D."/>
            <person name="Vollmer S.V."/>
        </authorList>
    </citation>
    <scope>NUCLEOTIDE SEQUENCE</scope>
    <source>
        <strain evidence="2">K2</strain>
    </source>
</reference>
<proteinExistence type="predicted"/>
<accession>A0AAD9QBQ1</accession>
<evidence type="ECO:0000313" key="3">
    <source>
        <dbReference type="Proteomes" id="UP001249851"/>
    </source>
</evidence>